<keyword evidence="1" id="KW-0812">Transmembrane</keyword>
<feature type="transmembrane region" description="Helical" evidence="1">
    <location>
        <begin position="31"/>
        <end position="53"/>
    </location>
</feature>
<protein>
    <submittedName>
        <fullName evidence="2">Uncharacterized protein</fullName>
    </submittedName>
</protein>
<comment type="caution">
    <text evidence="2">The sequence shown here is derived from an EMBL/GenBank/DDBJ whole genome shotgun (WGS) entry which is preliminary data.</text>
</comment>
<keyword evidence="1" id="KW-1133">Transmembrane helix</keyword>
<gene>
    <name evidence="2" type="ORF">E2C01_039306</name>
</gene>
<organism evidence="2 3">
    <name type="scientific">Portunus trituberculatus</name>
    <name type="common">Swimming crab</name>
    <name type="synonym">Neptunus trituberculatus</name>
    <dbReference type="NCBI Taxonomy" id="210409"/>
    <lineage>
        <taxon>Eukaryota</taxon>
        <taxon>Metazoa</taxon>
        <taxon>Ecdysozoa</taxon>
        <taxon>Arthropoda</taxon>
        <taxon>Crustacea</taxon>
        <taxon>Multicrustacea</taxon>
        <taxon>Malacostraca</taxon>
        <taxon>Eumalacostraca</taxon>
        <taxon>Eucarida</taxon>
        <taxon>Decapoda</taxon>
        <taxon>Pleocyemata</taxon>
        <taxon>Brachyura</taxon>
        <taxon>Eubrachyura</taxon>
        <taxon>Portunoidea</taxon>
        <taxon>Portunidae</taxon>
        <taxon>Portuninae</taxon>
        <taxon>Portunus</taxon>
    </lineage>
</organism>
<reference evidence="2 3" key="1">
    <citation type="submission" date="2019-05" db="EMBL/GenBank/DDBJ databases">
        <title>Another draft genome of Portunus trituberculatus and its Hox gene families provides insights of decapod evolution.</title>
        <authorList>
            <person name="Jeong J.-H."/>
            <person name="Song I."/>
            <person name="Kim S."/>
            <person name="Choi T."/>
            <person name="Kim D."/>
            <person name="Ryu S."/>
            <person name="Kim W."/>
        </authorList>
    </citation>
    <scope>NUCLEOTIDE SEQUENCE [LARGE SCALE GENOMIC DNA]</scope>
    <source>
        <tissue evidence="2">Muscle</tissue>
    </source>
</reference>
<evidence type="ECO:0000256" key="1">
    <source>
        <dbReference type="SAM" id="Phobius"/>
    </source>
</evidence>
<name>A0A5B7FGH7_PORTR</name>
<dbReference type="EMBL" id="VSRR010006808">
    <property type="protein sequence ID" value="MPC45602.1"/>
    <property type="molecule type" value="Genomic_DNA"/>
</dbReference>
<keyword evidence="3" id="KW-1185">Reference proteome</keyword>
<sequence>MSTPLPVPAQRFGPRVDAAYLLILTQLPVCYTWTLVLTCLFACLPTCLLAALLHSIKAITTTATTTTTTATSSIILEKLAKSNRKC</sequence>
<evidence type="ECO:0000313" key="2">
    <source>
        <dbReference type="EMBL" id="MPC45602.1"/>
    </source>
</evidence>
<proteinExistence type="predicted"/>
<dbReference type="Proteomes" id="UP000324222">
    <property type="component" value="Unassembled WGS sequence"/>
</dbReference>
<accession>A0A5B7FGH7</accession>
<dbReference type="AlphaFoldDB" id="A0A5B7FGH7"/>
<evidence type="ECO:0000313" key="3">
    <source>
        <dbReference type="Proteomes" id="UP000324222"/>
    </source>
</evidence>
<keyword evidence="1" id="KW-0472">Membrane</keyword>